<evidence type="ECO:0000313" key="2">
    <source>
        <dbReference type="EMBL" id="CRK96344.1"/>
    </source>
</evidence>
<dbReference type="Proteomes" id="UP000183832">
    <property type="component" value="Unassembled WGS sequence"/>
</dbReference>
<gene>
    <name evidence="2" type="ORF">CLUMA_CG009763</name>
</gene>
<dbReference type="AlphaFoldDB" id="A0A1J1I7V0"/>
<organism evidence="2 3">
    <name type="scientific">Clunio marinus</name>
    <dbReference type="NCBI Taxonomy" id="568069"/>
    <lineage>
        <taxon>Eukaryota</taxon>
        <taxon>Metazoa</taxon>
        <taxon>Ecdysozoa</taxon>
        <taxon>Arthropoda</taxon>
        <taxon>Hexapoda</taxon>
        <taxon>Insecta</taxon>
        <taxon>Pterygota</taxon>
        <taxon>Neoptera</taxon>
        <taxon>Endopterygota</taxon>
        <taxon>Diptera</taxon>
        <taxon>Nematocera</taxon>
        <taxon>Chironomoidea</taxon>
        <taxon>Chironomidae</taxon>
        <taxon>Clunio</taxon>
    </lineage>
</organism>
<sequence length="80" mass="8916">MTSEIQALNLQFIFSDFFNSIGGSSSDLLLQVTPFESLINSSLSNNKVLPKSTNSPNRQQQQLEFHSKQQTSSTLSFSLM</sequence>
<keyword evidence="3" id="KW-1185">Reference proteome</keyword>
<dbReference type="EMBL" id="CVRI01000043">
    <property type="protein sequence ID" value="CRK96344.1"/>
    <property type="molecule type" value="Genomic_DNA"/>
</dbReference>
<evidence type="ECO:0000313" key="3">
    <source>
        <dbReference type="Proteomes" id="UP000183832"/>
    </source>
</evidence>
<accession>A0A1J1I7V0</accession>
<proteinExistence type="predicted"/>
<protein>
    <submittedName>
        <fullName evidence="2">CLUMA_CG009763, isoform A</fullName>
    </submittedName>
</protein>
<evidence type="ECO:0000256" key="1">
    <source>
        <dbReference type="SAM" id="MobiDB-lite"/>
    </source>
</evidence>
<name>A0A1J1I7V0_9DIPT</name>
<reference evidence="2 3" key="1">
    <citation type="submission" date="2015-04" db="EMBL/GenBank/DDBJ databases">
        <authorList>
            <person name="Syromyatnikov M.Y."/>
            <person name="Popov V.N."/>
        </authorList>
    </citation>
    <scope>NUCLEOTIDE SEQUENCE [LARGE SCALE GENOMIC DNA]</scope>
</reference>
<feature type="region of interest" description="Disordered" evidence="1">
    <location>
        <begin position="46"/>
        <end position="80"/>
    </location>
</feature>